<sequence length="217" mass="23597">MAGHVSKPRQRRGICAVPRRLGALLLLLLLCHCGPSPQTVPEPATPITKENDTMASQDPWQDVKLNQNNPSSCSPPQPDPHWRGLVINAPKQVKFKKGGIIDEYGAFAAIPLCTFYRFDLPNVPISENYSITAKDLKTGQIFKGDIVDLDPGSALPPPSLPGAAPTPPPRPGSAKGGYMNPNLANFLNIPQESATYEVFMSYRGFNSNKVVIELIKQ</sequence>
<evidence type="ECO:0000313" key="3">
    <source>
        <dbReference type="EMBL" id="MBO1319256.1"/>
    </source>
</evidence>
<feature type="signal peptide" evidence="2">
    <location>
        <begin position="1"/>
        <end position="38"/>
    </location>
</feature>
<dbReference type="Proteomes" id="UP000664417">
    <property type="component" value="Unassembled WGS sequence"/>
</dbReference>
<feature type="compositionally biased region" description="Pro residues" evidence="1">
    <location>
        <begin position="154"/>
        <end position="171"/>
    </location>
</feature>
<organism evidence="3 4">
    <name type="scientific">Acanthopleuribacter pedis</name>
    <dbReference type="NCBI Taxonomy" id="442870"/>
    <lineage>
        <taxon>Bacteria</taxon>
        <taxon>Pseudomonadati</taxon>
        <taxon>Acidobacteriota</taxon>
        <taxon>Holophagae</taxon>
        <taxon>Acanthopleuribacterales</taxon>
        <taxon>Acanthopleuribacteraceae</taxon>
        <taxon>Acanthopleuribacter</taxon>
    </lineage>
</organism>
<keyword evidence="4" id="KW-1185">Reference proteome</keyword>
<feature type="chain" id="PRO_5035199287" description="Lipoprotein" evidence="2">
    <location>
        <begin position="39"/>
        <end position="217"/>
    </location>
</feature>
<feature type="region of interest" description="Disordered" evidence="1">
    <location>
        <begin position="153"/>
        <end position="177"/>
    </location>
</feature>
<accession>A0A8J7QE31</accession>
<comment type="caution">
    <text evidence="3">The sequence shown here is derived from an EMBL/GenBank/DDBJ whole genome shotgun (WGS) entry which is preliminary data.</text>
</comment>
<name>A0A8J7QE31_9BACT</name>
<evidence type="ECO:0000256" key="2">
    <source>
        <dbReference type="SAM" id="SignalP"/>
    </source>
</evidence>
<evidence type="ECO:0000256" key="1">
    <source>
        <dbReference type="SAM" id="MobiDB-lite"/>
    </source>
</evidence>
<dbReference type="EMBL" id="JAFREP010000009">
    <property type="protein sequence ID" value="MBO1319256.1"/>
    <property type="molecule type" value="Genomic_DNA"/>
</dbReference>
<gene>
    <name evidence="3" type="ORF">J3U88_12360</name>
</gene>
<reference evidence="3" key="1">
    <citation type="submission" date="2021-03" db="EMBL/GenBank/DDBJ databases">
        <authorList>
            <person name="Wang G."/>
        </authorList>
    </citation>
    <scope>NUCLEOTIDE SEQUENCE</scope>
    <source>
        <strain evidence="3">KCTC 12899</strain>
    </source>
</reference>
<dbReference type="AlphaFoldDB" id="A0A8J7QE31"/>
<proteinExistence type="predicted"/>
<protein>
    <recommendedName>
        <fullName evidence="5">Lipoprotein</fullName>
    </recommendedName>
</protein>
<evidence type="ECO:0000313" key="4">
    <source>
        <dbReference type="Proteomes" id="UP000664417"/>
    </source>
</evidence>
<keyword evidence="2" id="KW-0732">Signal</keyword>
<evidence type="ECO:0008006" key="5">
    <source>
        <dbReference type="Google" id="ProtNLM"/>
    </source>
</evidence>